<feature type="compositionally biased region" description="Basic and acidic residues" evidence="2">
    <location>
        <begin position="364"/>
        <end position="379"/>
    </location>
</feature>
<dbReference type="EMBL" id="KI927328">
    <property type="protein sequence ID" value="ETW56119.1"/>
    <property type="molecule type" value="Genomic_DNA"/>
</dbReference>
<sequence length="506" mass="59979">MSKNKKSIITTFTTKLQEKVKEEKKNNNKINNDVMKLINKELIIDYTTNQKVNAKLMLNKYLNVINYLMKENINLKKKIENIKVEYMQKNDMIDHYEKELKEKNEIIIKLKKNMSPDTLEECERTYEDNNYLMEHNDMTMDNIEKSKYILSIKGDTENNISNNKITPYNINHTPFNKKDEQINNEDNIFLNYQNNTFNNKYIQQNDQHYMKNVCMVSDNVKAKNTSSFNQIITPTISNDYKNYWSNKNINVEMNHEYIYNNNYNINTSNLSNNCKKNNSKENINFIKKDSQYLLYKNDNLPNDDKYIDELDNLINNTNSVHTMITSHLNKCDIQCNNKNEENIIIYDYSKETNILSSDGEQESDISKNCDTQDPKHNRNNDYTIKTTQIINNKINKNNNNNNVHNNIYNGMNKSKEHINKISFMEVDKCIINKKIDNDVKIITHEHDIIRDDKNYDTSSEQNFKLLEKSTENEEDDDNYEDLENIMSTILNNLFSLGDMINNKKYI</sequence>
<proteinExistence type="predicted"/>
<dbReference type="AlphaFoldDB" id="W4J259"/>
<gene>
    <name evidence="3" type="ORF">PFUGPA_01902</name>
</gene>
<evidence type="ECO:0000313" key="3">
    <source>
        <dbReference type="EMBL" id="ETW56119.1"/>
    </source>
</evidence>
<keyword evidence="1" id="KW-0175">Coiled coil</keyword>
<dbReference type="OrthoDB" id="378086at2759"/>
<dbReference type="Proteomes" id="UP000019103">
    <property type="component" value="Unassembled WGS sequence"/>
</dbReference>
<protein>
    <submittedName>
        <fullName evidence="3">Uncharacterized protein</fullName>
    </submittedName>
</protein>
<name>W4J259_PLAFP</name>
<feature type="coiled-coil region" evidence="1">
    <location>
        <begin position="65"/>
        <end position="113"/>
    </location>
</feature>
<evidence type="ECO:0000256" key="2">
    <source>
        <dbReference type="SAM" id="MobiDB-lite"/>
    </source>
</evidence>
<reference evidence="3 4" key="2">
    <citation type="submission" date="2013-02" db="EMBL/GenBank/DDBJ databases">
        <title>The Genome Sequence of Plasmodium falciparum Palo Alto/Uganda.</title>
        <authorList>
            <consortium name="The Broad Institute Genome Sequencing Platform"/>
            <consortium name="The Broad Institute Genome Sequencing Center for Infectious Disease"/>
            <person name="Neafsey D."/>
            <person name="Cheeseman I."/>
            <person name="Volkman S."/>
            <person name="Adams J."/>
            <person name="Walker B."/>
            <person name="Young S.K."/>
            <person name="Zeng Q."/>
            <person name="Gargeya S."/>
            <person name="Fitzgerald M."/>
            <person name="Haas B."/>
            <person name="Abouelleil A."/>
            <person name="Alvarado L."/>
            <person name="Arachchi H.M."/>
            <person name="Berlin A.M."/>
            <person name="Chapman S.B."/>
            <person name="Dewar J."/>
            <person name="Goldberg J."/>
            <person name="Griggs A."/>
            <person name="Gujja S."/>
            <person name="Hansen M."/>
            <person name="Howarth C."/>
            <person name="Imamovic A."/>
            <person name="Larimer J."/>
            <person name="McCowan C."/>
            <person name="Murphy C."/>
            <person name="Neiman D."/>
            <person name="Pearson M."/>
            <person name="Priest M."/>
            <person name="Roberts A."/>
            <person name="Saif S."/>
            <person name="Shea T."/>
            <person name="Sisk P."/>
            <person name="Sykes S."/>
            <person name="Wortman J."/>
            <person name="Nusbaum C."/>
            <person name="Birren B."/>
        </authorList>
    </citation>
    <scope>NUCLEOTIDE SEQUENCE [LARGE SCALE GENOMIC DNA]</scope>
    <source>
        <strain evidence="3 4">Palo Alto/Uganda</strain>
    </source>
</reference>
<organism evidence="3 4">
    <name type="scientific">Plasmodium falciparum (isolate Palo Alto / Uganda)</name>
    <dbReference type="NCBI Taxonomy" id="57270"/>
    <lineage>
        <taxon>Eukaryota</taxon>
        <taxon>Sar</taxon>
        <taxon>Alveolata</taxon>
        <taxon>Apicomplexa</taxon>
        <taxon>Aconoidasida</taxon>
        <taxon>Haemosporida</taxon>
        <taxon>Plasmodiidae</taxon>
        <taxon>Plasmodium</taxon>
        <taxon>Plasmodium (Laverania)</taxon>
    </lineage>
</organism>
<reference evidence="3 4" key="1">
    <citation type="submission" date="2013-02" db="EMBL/GenBank/DDBJ databases">
        <title>The Genome Annotation of Plasmodium falciparum Palo Alto/Uganda.</title>
        <authorList>
            <consortium name="The Broad Institute Genome Sequencing Platform"/>
            <consortium name="The Broad Institute Genome Sequencing Center for Infectious Disease"/>
            <person name="Neafsey D."/>
            <person name="Hoffman S."/>
            <person name="Volkman S."/>
            <person name="Rosenthal P."/>
            <person name="Walker B."/>
            <person name="Young S.K."/>
            <person name="Zeng Q."/>
            <person name="Gargeya S."/>
            <person name="Fitzgerald M."/>
            <person name="Haas B."/>
            <person name="Abouelleil A."/>
            <person name="Allen A.W."/>
            <person name="Alvarado L."/>
            <person name="Arachchi H.M."/>
            <person name="Berlin A.M."/>
            <person name="Chapman S.B."/>
            <person name="Gainer-Dewar J."/>
            <person name="Goldberg J."/>
            <person name="Griggs A."/>
            <person name="Gujja S."/>
            <person name="Hansen M."/>
            <person name="Howarth C."/>
            <person name="Imamovic A."/>
            <person name="Ireland A."/>
            <person name="Larimer J."/>
            <person name="McCowan C."/>
            <person name="Murphy C."/>
            <person name="Pearson M."/>
            <person name="Poon T.W."/>
            <person name="Priest M."/>
            <person name="Roberts A."/>
            <person name="Saif S."/>
            <person name="Shea T."/>
            <person name="Sisk P."/>
            <person name="Sykes S."/>
            <person name="Wortman J."/>
            <person name="Nusbaum C."/>
            <person name="Birren B."/>
        </authorList>
    </citation>
    <scope>NUCLEOTIDE SEQUENCE [LARGE SCALE GENOMIC DNA]</scope>
    <source>
        <strain evidence="3 4">Palo Alto/Uganda</strain>
    </source>
</reference>
<feature type="region of interest" description="Disordered" evidence="2">
    <location>
        <begin position="358"/>
        <end position="380"/>
    </location>
</feature>
<feature type="coiled-coil region" evidence="1">
    <location>
        <begin position="13"/>
        <end position="40"/>
    </location>
</feature>
<evidence type="ECO:0000313" key="4">
    <source>
        <dbReference type="Proteomes" id="UP000019103"/>
    </source>
</evidence>
<accession>W4J259</accession>
<dbReference type="OMA" id="INWYINE"/>
<evidence type="ECO:0000256" key="1">
    <source>
        <dbReference type="SAM" id="Coils"/>
    </source>
</evidence>